<dbReference type="InterPro" id="IPR004843">
    <property type="entry name" value="Calcineurin-like_PHP"/>
</dbReference>
<evidence type="ECO:0000256" key="2">
    <source>
        <dbReference type="ARBA" id="ARBA00022519"/>
    </source>
</evidence>
<dbReference type="Gene3D" id="3.60.21.10">
    <property type="match status" value="1"/>
</dbReference>
<evidence type="ECO:0000256" key="5">
    <source>
        <dbReference type="ARBA" id="ARBA00023136"/>
    </source>
</evidence>
<evidence type="ECO:0000256" key="6">
    <source>
        <dbReference type="ARBA" id="ARBA00023211"/>
    </source>
</evidence>
<evidence type="ECO:0000256" key="4">
    <source>
        <dbReference type="ARBA" id="ARBA00022801"/>
    </source>
</evidence>
<organism evidence="8 9">
    <name type="scientific">Cytophaga hutchinsonii (strain ATCC 33406 / DSM 1761 / CIP 103989 / NBRC 15051 / NCIMB 9469 / D465)</name>
    <dbReference type="NCBI Taxonomy" id="269798"/>
    <lineage>
        <taxon>Bacteria</taxon>
        <taxon>Pseudomonadati</taxon>
        <taxon>Bacteroidota</taxon>
        <taxon>Cytophagia</taxon>
        <taxon>Cytophagales</taxon>
        <taxon>Cytophagaceae</taxon>
        <taxon>Cytophaga</taxon>
    </lineage>
</organism>
<evidence type="ECO:0000313" key="8">
    <source>
        <dbReference type="EMBL" id="ABG57902.1"/>
    </source>
</evidence>
<protein>
    <submittedName>
        <fullName evidence="8">UDP-2,3-diacylglucosamine hydrolase</fullName>
        <ecNumber evidence="8">3.6.1.-</ecNumber>
    </submittedName>
</protein>
<dbReference type="CDD" id="cd07398">
    <property type="entry name" value="MPP_YbbF-LpxH"/>
    <property type="match status" value="1"/>
</dbReference>
<keyword evidence="4 8" id="KW-0378">Hydrolase</keyword>
<dbReference type="PANTHER" id="PTHR34990:SF1">
    <property type="entry name" value="UDP-2,3-DIACYLGLUCOSAMINE HYDROLASE"/>
    <property type="match status" value="1"/>
</dbReference>
<keyword evidence="1" id="KW-1003">Cell membrane</keyword>
<dbReference type="InterPro" id="IPR029052">
    <property type="entry name" value="Metallo-depent_PP-like"/>
</dbReference>
<feature type="domain" description="Calcineurin-like phosphoesterase" evidence="7">
    <location>
        <begin position="13"/>
        <end position="215"/>
    </location>
</feature>
<evidence type="ECO:0000256" key="3">
    <source>
        <dbReference type="ARBA" id="ARBA00022723"/>
    </source>
</evidence>
<dbReference type="GO" id="GO:0008758">
    <property type="term" value="F:UDP-2,3-diacylglucosamine hydrolase activity"/>
    <property type="evidence" value="ECO:0007669"/>
    <property type="project" value="TreeGrafter"/>
</dbReference>
<dbReference type="Pfam" id="PF00149">
    <property type="entry name" value="Metallophos"/>
    <property type="match status" value="1"/>
</dbReference>
<dbReference type="GO" id="GO:0016020">
    <property type="term" value="C:membrane"/>
    <property type="evidence" value="ECO:0007669"/>
    <property type="project" value="GOC"/>
</dbReference>
<dbReference type="OrthoDB" id="9802481at2"/>
<dbReference type="EMBL" id="CP000383">
    <property type="protein sequence ID" value="ABG57902.1"/>
    <property type="molecule type" value="Genomic_DNA"/>
</dbReference>
<keyword evidence="9" id="KW-1185">Reference proteome</keyword>
<reference evidence="8 9" key="1">
    <citation type="journal article" date="2007" name="Appl. Environ. Microbiol.">
        <title>Genome sequence of the cellulolytic gliding bacterium Cytophaga hutchinsonii.</title>
        <authorList>
            <person name="Xie G."/>
            <person name="Bruce D.C."/>
            <person name="Challacombe J.F."/>
            <person name="Chertkov O."/>
            <person name="Detter J.C."/>
            <person name="Gilna P."/>
            <person name="Han C.S."/>
            <person name="Lucas S."/>
            <person name="Misra M."/>
            <person name="Myers G.L."/>
            <person name="Richardson P."/>
            <person name="Tapia R."/>
            <person name="Thayer N."/>
            <person name="Thompson L.S."/>
            <person name="Brettin T.S."/>
            <person name="Henrissat B."/>
            <person name="Wilson D.B."/>
            <person name="McBride M.J."/>
        </authorList>
    </citation>
    <scope>NUCLEOTIDE SEQUENCE [LARGE SCALE GENOMIC DNA]</scope>
    <source>
        <strain evidence="9">ATCC 33406 / DSM 1761 / CIP 103989 / NBRC 15051 / NCIMB 9469 / D465</strain>
    </source>
</reference>
<accession>A0A6N4SNQ3</accession>
<sequence length="261" mass="30486">MIHQIESVQAGKKIYFLSDFHLGVPSDEESWKREKKIIRFLDSITPAAQAVFLLGDIFDFWFEYKHVIPKGFARLQGKIAQLTDSGIPVYLYTGNHDLWMFGYLEKELGVTVFHKPIDWEIAGKKFLIGHGDGLGPGDFVYKCTKKVFVNPFFQWVFKMTPPAIGMGIAKFWSGKSRQHNTDDRFFEEKEFLWQYCKEQNVLKHRSYYIFGHRHMPLDLPVGDSARYVNIGDWIKFDTFAEFDGNELKLISWKETSEPYSL</sequence>
<dbReference type="GO" id="GO:0046872">
    <property type="term" value="F:metal ion binding"/>
    <property type="evidence" value="ECO:0007669"/>
    <property type="project" value="UniProtKB-KW"/>
</dbReference>
<keyword evidence="6" id="KW-0464">Manganese</keyword>
<dbReference type="InterPro" id="IPR043461">
    <property type="entry name" value="LpxH-like"/>
</dbReference>
<keyword evidence="5" id="KW-0472">Membrane</keyword>
<dbReference type="Proteomes" id="UP000001822">
    <property type="component" value="Chromosome"/>
</dbReference>
<evidence type="ECO:0000313" key="9">
    <source>
        <dbReference type="Proteomes" id="UP000001822"/>
    </source>
</evidence>
<dbReference type="PANTHER" id="PTHR34990">
    <property type="entry name" value="UDP-2,3-DIACYLGLUCOSAMINE HYDROLASE-RELATED"/>
    <property type="match status" value="1"/>
</dbReference>
<dbReference type="GO" id="GO:0009245">
    <property type="term" value="P:lipid A biosynthetic process"/>
    <property type="evidence" value="ECO:0007669"/>
    <property type="project" value="TreeGrafter"/>
</dbReference>
<keyword evidence="3" id="KW-0479">Metal-binding</keyword>
<dbReference type="AlphaFoldDB" id="A0A6N4SNQ3"/>
<evidence type="ECO:0000259" key="7">
    <source>
        <dbReference type="Pfam" id="PF00149"/>
    </source>
</evidence>
<dbReference type="KEGG" id="chu:CHU_0615"/>
<evidence type="ECO:0000256" key="1">
    <source>
        <dbReference type="ARBA" id="ARBA00022475"/>
    </source>
</evidence>
<keyword evidence="2" id="KW-0997">Cell inner membrane</keyword>
<proteinExistence type="predicted"/>
<dbReference type="RefSeq" id="WP_011584018.1">
    <property type="nucleotide sequence ID" value="NC_008255.1"/>
</dbReference>
<dbReference type="EC" id="3.6.1.-" evidence="8"/>
<gene>
    <name evidence="8" type="primary">lpxH</name>
    <name evidence="8" type="ordered locus">CHU_0615</name>
</gene>
<name>A0A6N4SNQ3_CYTH3</name>
<dbReference type="SUPFAM" id="SSF56300">
    <property type="entry name" value="Metallo-dependent phosphatases"/>
    <property type="match status" value="1"/>
</dbReference>